<dbReference type="PROSITE" id="PS51549">
    <property type="entry name" value="DM13"/>
    <property type="match status" value="1"/>
</dbReference>
<dbReference type="Pfam" id="PF10517">
    <property type="entry name" value="DM13"/>
    <property type="match status" value="1"/>
</dbReference>
<feature type="domain" description="DM13" evidence="2">
    <location>
        <begin position="53"/>
        <end position="158"/>
    </location>
</feature>
<feature type="transmembrane region" description="Helical" evidence="1">
    <location>
        <begin position="6"/>
        <end position="31"/>
    </location>
</feature>
<evidence type="ECO:0000313" key="3">
    <source>
        <dbReference type="EMBL" id="AIY67600.1"/>
    </source>
</evidence>
<accession>A0A0A7ELT3</accession>
<proteinExistence type="predicted"/>
<gene>
    <name evidence="3" type="ORF">OM33_21665</name>
</gene>
<evidence type="ECO:0000313" key="4">
    <source>
        <dbReference type="Proteomes" id="UP000030341"/>
    </source>
</evidence>
<dbReference type="RefSeq" id="WP_040136736.1">
    <property type="nucleotide sequence ID" value="NZ_CP009889.1"/>
</dbReference>
<dbReference type="Proteomes" id="UP000030341">
    <property type="component" value="Chromosome 2"/>
</dbReference>
<dbReference type="OrthoDB" id="6106486at2"/>
<keyword evidence="1" id="KW-1133">Transmembrane helix</keyword>
<organism evidence="3 4">
    <name type="scientific">Pseudoalteromonas piratica</name>
    <dbReference type="NCBI Taxonomy" id="1348114"/>
    <lineage>
        <taxon>Bacteria</taxon>
        <taxon>Pseudomonadati</taxon>
        <taxon>Pseudomonadota</taxon>
        <taxon>Gammaproteobacteria</taxon>
        <taxon>Alteromonadales</taxon>
        <taxon>Pseudoalteromonadaceae</taxon>
        <taxon>Pseudoalteromonas</taxon>
    </lineage>
</organism>
<keyword evidence="1" id="KW-0472">Membrane</keyword>
<dbReference type="eggNOG" id="ENOG5032QUS">
    <property type="taxonomic scope" value="Bacteria"/>
</dbReference>
<evidence type="ECO:0000259" key="2">
    <source>
        <dbReference type="PROSITE" id="PS51549"/>
    </source>
</evidence>
<dbReference type="GO" id="GO:0016874">
    <property type="term" value="F:ligase activity"/>
    <property type="evidence" value="ECO:0007669"/>
    <property type="project" value="UniProtKB-KW"/>
</dbReference>
<keyword evidence="3" id="KW-0436">Ligase</keyword>
<keyword evidence="4" id="KW-1185">Reference proteome</keyword>
<dbReference type="HOGENOM" id="CLU_117522_0_0_6"/>
<protein>
    <submittedName>
        <fullName evidence="3">Phenylalanine--tRNA ligase</fullName>
    </submittedName>
</protein>
<reference evidence="3 4" key="1">
    <citation type="submission" date="2014-11" db="EMBL/GenBank/DDBJ databases">
        <title>Complete Genome Sequence of Pseudoalteromonas sp. Strain OCN003 Isolated from Kaneohe Bay, Oahu, Hawaii.</title>
        <authorList>
            <person name="Beurmann S."/>
            <person name="Videau P."/>
            <person name="Ushijima B."/>
            <person name="Smith A.M."/>
            <person name="Aeby G.S."/>
            <person name="Callahan S.M."/>
            <person name="Belcaid M."/>
        </authorList>
    </citation>
    <scope>NUCLEOTIDE SEQUENCE [LARGE SCALE GENOMIC DNA]</scope>
    <source>
        <strain evidence="3 4">OCN003</strain>
    </source>
</reference>
<evidence type="ECO:0000256" key="1">
    <source>
        <dbReference type="SAM" id="Phobius"/>
    </source>
</evidence>
<dbReference type="KEGG" id="pseo:OM33_21665"/>
<keyword evidence="1" id="KW-0812">Transmembrane</keyword>
<dbReference type="InterPro" id="IPR019545">
    <property type="entry name" value="DM13_domain"/>
</dbReference>
<dbReference type="AlphaFoldDB" id="A0A0A7ELT3"/>
<dbReference type="EMBL" id="CP009889">
    <property type="protein sequence ID" value="AIY67600.1"/>
    <property type="molecule type" value="Genomic_DNA"/>
</dbReference>
<name>A0A0A7ELT3_9GAMM</name>
<sequence>MTAKRLIPLILSHLMVGIIGFAIGIYTLPILTAPEAPSSKLVEQLSQQSVYRAAFTKSLKDSDFLHWGEGTVTIGTSHITLQGELSPGPDFKLYLSPTFVETEADFNKLKSSMRVIGDVNTFSNFAVSVPKGVDVHQFNTVIVWCESFGEFITAAKYQ</sequence>